<dbReference type="NCBIfam" id="NF009710">
    <property type="entry name" value="PRK13239.1"/>
    <property type="match status" value="1"/>
</dbReference>
<evidence type="ECO:0000256" key="2">
    <source>
        <dbReference type="ARBA" id="ARBA00009443"/>
    </source>
</evidence>
<reference evidence="11 12" key="1">
    <citation type="submission" date="2019-07" db="EMBL/GenBank/DDBJ databases">
        <title>Whole genome shotgun sequence of Oceanithermus desulfurans NBRC 100063.</title>
        <authorList>
            <person name="Hosoyama A."/>
            <person name="Uohara A."/>
            <person name="Ohji S."/>
            <person name="Ichikawa N."/>
        </authorList>
    </citation>
    <scope>NUCLEOTIDE SEQUENCE [LARGE SCALE GENOMIC DNA]</scope>
    <source>
        <strain evidence="11 12">NBRC 100063</strain>
    </source>
</reference>
<dbReference type="EMBL" id="BJXN01000001">
    <property type="protein sequence ID" value="GEM88679.1"/>
    <property type="molecule type" value="Genomic_DNA"/>
</dbReference>
<evidence type="ECO:0000256" key="8">
    <source>
        <dbReference type="ARBA" id="ARBA00025326"/>
    </source>
</evidence>
<dbReference type="PIRSF" id="PIRSF001458">
    <property type="entry name" value="MerB"/>
    <property type="match status" value="1"/>
</dbReference>
<evidence type="ECO:0000256" key="5">
    <source>
        <dbReference type="ARBA" id="ARBA00022466"/>
    </source>
</evidence>
<dbReference type="InterPro" id="IPR024259">
    <property type="entry name" value="MerB_HTH_dom"/>
</dbReference>
<comment type="similarity">
    <text evidence="2">Belongs to the MerB family.</text>
</comment>
<evidence type="ECO:0000256" key="7">
    <source>
        <dbReference type="ARBA" id="ARBA00023239"/>
    </source>
</evidence>
<dbReference type="InterPro" id="IPR004927">
    <property type="entry name" value="MerB"/>
</dbReference>
<comment type="function">
    <text evidence="8">Cleaves the carbon-mercury bond of organomercurials such as phenylmercuric acetate. One product is Hg(2+), which is subsequently detoxified by the mercuric reductase.</text>
</comment>
<dbReference type="GO" id="GO:0018836">
    <property type="term" value="F:alkylmercury lyase activity"/>
    <property type="evidence" value="ECO:0007669"/>
    <property type="project" value="UniProtKB-EC"/>
</dbReference>
<dbReference type="GO" id="GO:0046689">
    <property type="term" value="P:response to mercury ion"/>
    <property type="evidence" value="ECO:0007669"/>
    <property type="project" value="UniProtKB-KW"/>
</dbReference>
<organism evidence="11 12">
    <name type="scientific">Oceanithermus desulfurans NBRC 100063</name>
    <dbReference type="NCBI Taxonomy" id="1227550"/>
    <lineage>
        <taxon>Bacteria</taxon>
        <taxon>Thermotogati</taxon>
        <taxon>Deinococcota</taxon>
        <taxon>Deinococci</taxon>
        <taxon>Thermales</taxon>
        <taxon>Thermaceae</taxon>
        <taxon>Oceanithermus</taxon>
    </lineage>
</organism>
<evidence type="ECO:0000313" key="12">
    <source>
        <dbReference type="Proteomes" id="UP000321827"/>
    </source>
</evidence>
<dbReference type="AlphaFoldDB" id="A0A511RGA6"/>
<dbReference type="Gene3D" id="3.30.450.410">
    <property type="match status" value="1"/>
</dbReference>
<feature type="domain" description="Alkylmercury lyase helix-turn-helix" evidence="10">
    <location>
        <begin position="37"/>
        <end position="81"/>
    </location>
</feature>
<comment type="caution">
    <text evidence="11">The sequence shown here is derived from an EMBL/GenBank/DDBJ whole genome shotgun (WGS) entry which is preliminary data.</text>
</comment>
<accession>A0A511RGA6</accession>
<comment type="catalytic activity">
    <reaction evidence="1">
        <text>an alkylmercury + H(+) = an alkane + Hg(2+)</text>
        <dbReference type="Rhea" id="RHEA:18777"/>
        <dbReference type="ChEBI" id="CHEBI:15378"/>
        <dbReference type="ChEBI" id="CHEBI:16793"/>
        <dbReference type="ChEBI" id="CHEBI:18310"/>
        <dbReference type="ChEBI" id="CHEBI:83725"/>
        <dbReference type="EC" id="4.99.1.2"/>
    </reaction>
</comment>
<dbReference type="Pfam" id="PF03243">
    <property type="entry name" value="MerB"/>
    <property type="match status" value="1"/>
</dbReference>
<dbReference type="Proteomes" id="UP000321827">
    <property type="component" value="Unassembled WGS sequence"/>
</dbReference>
<dbReference type="EC" id="4.99.1.2" evidence="3"/>
<dbReference type="SUPFAM" id="SSF46785">
    <property type="entry name" value="Winged helix' DNA-binding domain"/>
    <property type="match status" value="1"/>
</dbReference>
<evidence type="ECO:0000259" key="10">
    <source>
        <dbReference type="Pfam" id="PF12324"/>
    </source>
</evidence>
<dbReference type="RefSeq" id="WP_183677725.1">
    <property type="nucleotide sequence ID" value="NZ_BJXN01000001.1"/>
</dbReference>
<protein>
    <recommendedName>
        <fullName evidence="4">Alkylmercury lyase</fullName>
        <ecNumber evidence="3">4.99.1.2</ecNumber>
    </recommendedName>
    <alternativeName>
        <fullName evidence="9">Organomercurial lyase</fullName>
    </alternativeName>
</protein>
<name>A0A511RGA6_9DEIN</name>
<dbReference type="NCBIfam" id="NF033555">
    <property type="entry name" value="lyase_MerB"/>
    <property type="match status" value="1"/>
</dbReference>
<sequence>MRTADLDVLFSKLSRLFSDGPQAEVFSRLLPHAVVRLAAGRPVTPVELAAATGRTAAEVGRLLQQLPGVEMDDAGNLVGMGLTLRPTPHRFEVEGRSLYTWCAFDALLFPVILGKTVRVRSPCPGTGAPVRARVSPAGLEELDPPEAVVSLRVPDTFENLRGSFCGFVHFFRSAAAAADWLRSRPDAVVLSVDEAFALGRRLAYDRFGVGSS</sequence>
<keyword evidence="7 11" id="KW-0456">Lyase</keyword>
<proteinExistence type="inferred from homology"/>
<evidence type="ECO:0000256" key="9">
    <source>
        <dbReference type="ARBA" id="ARBA00031271"/>
    </source>
</evidence>
<dbReference type="Pfam" id="PF12324">
    <property type="entry name" value="HTH_15"/>
    <property type="match status" value="1"/>
</dbReference>
<evidence type="ECO:0000256" key="1">
    <source>
        <dbReference type="ARBA" id="ARBA00000165"/>
    </source>
</evidence>
<dbReference type="PRINTS" id="PR01699">
    <property type="entry name" value="ORGNOHGLYASE"/>
</dbReference>
<dbReference type="InterPro" id="IPR053717">
    <property type="entry name" value="MerB_lyase_sf"/>
</dbReference>
<dbReference type="InterPro" id="IPR036390">
    <property type="entry name" value="WH_DNA-bd_sf"/>
</dbReference>
<gene>
    <name evidence="11" type="primary">merB</name>
    <name evidence="11" type="ORF">ODE01S_01130</name>
</gene>
<dbReference type="SUPFAM" id="SSF160387">
    <property type="entry name" value="NosL/MerB-like"/>
    <property type="match status" value="1"/>
</dbReference>
<keyword evidence="6" id="KW-0476">Mercury</keyword>
<evidence type="ECO:0000313" key="11">
    <source>
        <dbReference type="EMBL" id="GEM88679.1"/>
    </source>
</evidence>
<evidence type="ECO:0000256" key="4">
    <source>
        <dbReference type="ARBA" id="ARBA00018180"/>
    </source>
</evidence>
<keyword evidence="5" id="KW-0475">Mercuric resistance</keyword>
<evidence type="ECO:0000256" key="3">
    <source>
        <dbReference type="ARBA" id="ARBA00013237"/>
    </source>
</evidence>
<evidence type="ECO:0000256" key="6">
    <source>
        <dbReference type="ARBA" id="ARBA00022914"/>
    </source>
</evidence>